<dbReference type="eggNOG" id="ENOG502QWEN">
    <property type="taxonomic scope" value="Eukaryota"/>
</dbReference>
<accession>A0A0D3BET9</accession>
<sequence length="152" mass="17093">MSFPTNPHRGRLAATTTTANVECHKQVRSWRLLRIIVQVLIPSCYCTLVEPNYNQEDKSHHQIKPQTSSATTQVSSFTGTIFGFRRGKVNFSIQATNSKTLNPIIILLELTVPTEVLAGEMRGGVLRIAFDSNNNEGYHSHHYSSYFSLLLE</sequence>
<dbReference type="Proteomes" id="UP000032141">
    <property type="component" value="Chromosome C3"/>
</dbReference>
<reference evidence="1" key="2">
    <citation type="submission" date="2015-03" db="UniProtKB">
        <authorList>
            <consortium name="EnsemblPlants"/>
        </authorList>
    </citation>
    <scope>IDENTIFICATION</scope>
</reference>
<dbReference type="PANTHER" id="PTHR31276">
    <property type="match status" value="1"/>
</dbReference>
<dbReference type="PANTHER" id="PTHR31276:SF17">
    <property type="entry name" value="PROTEIN MIZU-KUSSEI 1"/>
    <property type="match status" value="1"/>
</dbReference>
<name>A0A0D3BET9_BRAOL</name>
<reference evidence="1 2" key="1">
    <citation type="journal article" date="2014" name="Genome Biol.">
        <title>Transcriptome and methylome profiling reveals relics of genome dominance in the mesopolyploid Brassica oleracea.</title>
        <authorList>
            <person name="Parkin I.A."/>
            <person name="Koh C."/>
            <person name="Tang H."/>
            <person name="Robinson S.J."/>
            <person name="Kagale S."/>
            <person name="Clarke W.E."/>
            <person name="Town C.D."/>
            <person name="Nixon J."/>
            <person name="Krishnakumar V."/>
            <person name="Bidwell S.L."/>
            <person name="Denoeud F."/>
            <person name="Belcram H."/>
            <person name="Links M.G."/>
            <person name="Just J."/>
            <person name="Clarke C."/>
            <person name="Bender T."/>
            <person name="Huebert T."/>
            <person name="Mason A.S."/>
            <person name="Pires J.C."/>
            <person name="Barker G."/>
            <person name="Moore J."/>
            <person name="Walley P.G."/>
            <person name="Manoli S."/>
            <person name="Batley J."/>
            <person name="Edwards D."/>
            <person name="Nelson M.N."/>
            <person name="Wang X."/>
            <person name="Paterson A.H."/>
            <person name="King G."/>
            <person name="Bancroft I."/>
            <person name="Chalhoub B."/>
            <person name="Sharpe A.G."/>
        </authorList>
    </citation>
    <scope>NUCLEOTIDE SEQUENCE</scope>
    <source>
        <strain evidence="1 2">cv. TO1000</strain>
    </source>
</reference>
<dbReference type="Pfam" id="PF04759">
    <property type="entry name" value="DUF617"/>
    <property type="match status" value="1"/>
</dbReference>
<dbReference type="HOGENOM" id="CLU_1724833_0_0_1"/>
<dbReference type="InterPro" id="IPR006460">
    <property type="entry name" value="MIZ1-like_pln"/>
</dbReference>
<evidence type="ECO:0000313" key="1">
    <source>
        <dbReference type="EnsemblPlants" id="Bo3g099300.1"/>
    </source>
</evidence>
<dbReference type="STRING" id="109376.A0A0D3BET9"/>
<protein>
    <submittedName>
        <fullName evidence="1">Uncharacterized protein</fullName>
    </submittedName>
</protein>
<evidence type="ECO:0000313" key="2">
    <source>
        <dbReference type="Proteomes" id="UP000032141"/>
    </source>
</evidence>
<dbReference type="AlphaFoldDB" id="A0A0D3BET9"/>
<keyword evidence="2" id="KW-1185">Reference proteome</keyword>
<dbReference type="EnsemblPlants" id="Bo3g099300.1">
    <property type="protein sequence ID" value="Bo3g099300.1"/>
    <property type="gene ID" value="Bo3g099300"/>
</dbReference>
<dbReference type="GO" id="GO:0010274">
    <property type="term" value="P:hydrotropism"/>
    <property type="evidence" value="ECO:0007669"/>
    <property type="project" value="InterPro"/>
</dbReference>
<dbReference type="Gramene" id="Bo3g099300.1">
    <property type="protein sequence ID" value="Bo3g099300.1"/>
    <property type="gene ID" value="Bo3g099300"/>
</dbReference>
<organism evidence="1 2">
    <name type="scientific">Brassica oleracea var. oleracea</name>
    <dbReference type="NCBI Taxonomy" id="109376"/>
    <lineage>
        <taxon>Eukaryota</taxon>
        <taxon>Viridiplantae</taxon>
        <taxon>Streptophyta</taxon>
        <taxon>Embryophyta</taxon>
        <taxon>Tracheophyta</taxon>
        <taxon>Spermatophyta</taxon>
        <taxon>Magnoliopsida</taxon>
        <taxon>eudicotyledons</taxon>
        <taxon>Gunneridae</taxon>
        <taxon>Pentapetalae</taxon>
        <taxon>rosids</taxon>
        <taxon>malvids</taxon>
        <taxon>Brassicales</taxon>
        <taxon>Brassicaceae</taxon>
        <taxon>Brassiceae</taxon>
        <taxon>Brassica</taxon>
    </lineage>
</organism>
<proteinExistence type="predicted"/>